<sequence length="346" mass="38365">MQDRKQDVSTGQRQSGERRRPALPEHGAAAGVAAHLPEVMSSAEVMALQRSAGNAAVARRLAVRRPAAAGAGPVRAVQRRKPSANAPTEHYADKAQDHPEWPVFQNLMKTGGFPSDVIDSAWQLLLGGVGEQDRLNQESADPSLGPDERRAHRASNSWYRELVNLVGDHLRISTPTMALWSGGFDVSVYAHAKGHTSLEFTRLGKVVDQLELHADWKLQAPLWNVLSRAFVERATGPVHVFLRAYNPDSVLIAQEIPQLRIIQRLNPAVTLRWHPLYTTPDGAIKEISQDLRLTDDAAYSSRDKCVSVMYHYLLRFHDEKNGKAAMAYGEMNELLAKNVNPKAETK</sequence>
<organism evidence="2 3">
    <name type="scientific">Streptomyces kasugaensis</name>
    <dbReference type="NCBI Taxonomy" id="1946"/>
    <lineage>
        <taxon>Bacteria</taxon>
        <taxon>Bacillati</taxon>
        <taxon>Actinomycetota</taxon>
        <taxon>Actinomycetes</taxon>
        <taxon>Kitasatosporales</taxon>
        <taxon>Streptomycetaceae</taxon>
        <taxon>Streptomyces</taxon>
    </lineage>
</organism>
<accession>A0A4Q9HKE1</accession>
<comment type="caution">
    <text evidence="2">The sequence shown here is derived from an EMBL/GenBank/DDBJ whole genome shotgun (WGS) entry which is preliminary data.</text>
</comment>
<evidence type="ECO:0000313" key="3">
    <source>
        <dbReference type="Proteomes" id="UP000292452"/>
    </source>
</evidence>
<protein>
    <submittedName>
        <fullName evidence="2">Uncharacterized protein</fullName>
    </submittedName>
</protein>
<keyword evidence="3" id="KW-1185">Reference proteome</keyword>
<feature type="region of interest" description="Disordered" evidence="1">
    <location>
        <begin position="1"/>
        <end position="30"/>
    </location>
</feature>
<dbReference type="RefSeq" id="WP_131126315.1">
    <property type="nucleotide sequence ID" value="NZ_SIXH01000628.1"/>
</dbReference>
<gene>
    <name evidence="2" type="ORF">EYS09_35645</name>
</gene>
<dbReference type="Proteomes" id="UP000292452">
    <property type="component" value="Unassembled WGS sequence"/>
</dbReference>
<evidence type="ECO:0000313" key="2">
    <source>
        <dbReference type="EMBL" id="TBO54985.1"/>
    </source>
</evidence>
<feature type="region of interest" description="Disordered" evidence="1">
    <location>
        <begin position="67"/>
        <end position="92"/>
    </location>
</feature>
<evidence type="ECO:0000256" key="1">
    <source>
        <dbReference type="SAM" id="MobiDB-lite"/>
    </source>
</evidence>
<feature type="compositionally biased region" description="Low complexity" evidence="1">
    <location>
        <begin position="67"/>
        <end position="76"/>
    </location>
</feature>
<proteinExistence type="predicted"/>
<dbReference type="SUPFAM" id="SSF52309">
    <property type="entry name" value="N-(deoxy)ribosyltransferase-like"/>
    <property type="match status" value="1"/>
</dbReference>
<dbReference type="AlphaFoldDB" id="A0A4Q9HKE1"/>
<name>A0A4Q9HKE1_STRKA</name>
<reference evidence="2 3" key="1">
    <citation type="submission" date="2019-02" db="EMBL/GenBank/DDBJ databases">
        <title>Draft Genome Sequence of Streptomyces sp. AM-2504, identified by 16S rRNA comparative analysis as a Streptomyces Kasugaensis strain.</title>
        <authorList>
            <person name="Napolioni V."/>
            <person name="Giuliodori A.M."/>
            <person name="Spurio R."/>
            <person name="Fabbretti A."/>
        </authorList>
    </citation>
    <scope>NUCLEOTIDE SEQUENCE [LARGE SCALE GENOMIC DNA]</scope>
    <source>
        <strain evidence="2 3">AM-2504</strain>
    </source>
</reference>
<dbReference type="EMBL" id="SIXH01000628">
    <property type="protein sequence ID" value="TBO54985.1"/>
    <property type="molecule type" value="Genomic_DNA"/>
</dbReference>